<proteinExistence type="predicted"/>
<comment type="caution">
    <text evidence="1">The sequence shown here is derived from an EMBL/GenBank/DDBJ whole genome shotgun (WGS) entry which is preliminary data.</text>
</comment>
<dbReference type="Proteomes" id="UP000298030">
    <property type="component" value="Unassembled WGS sequence"/>
</dbReference>
<evidence type="ECO:0000313" key="2">
    <source>
        <dbReference type="Proteomes" id="UP000298030"/>
    </source>
</evidence>
<evidence type="ECO:0000313" key="1">
    <source>
        <dbReference type="EMBL" id="TEB30608.1"/>
    </source>
</evidence>
<keyword evidence="2" id="KW-1185">Reference proteome</keyword>
<reference evidence="1 2" key="1">
    <citation type="journal article" date="2019" name="Nat. Ecol. Evol.">
        <title>Megaphylogeny resolves global patterns of mushroom evolution.</title>
        <authorList>
            <person name="Varga T."/>
            <person name="Krizsan K."/>
            <person name="Foldi C."/>
            <person name="Dima B."/>
            <person name="Sanchez-Garcia M."/>
            <person name="Sanchez-Ramirez S."/>
            <person name="Szollosi G.J."/>
            <person name="Szarkandi J.G."/>
            <person name="Papp V."/>
            <person name="Albert L."/>
            <person name="Andreopoulos W."/>
            <person name="Angelini C."/>
            <person name="Antonin V."/>
            <person name="Barry K.W."/>
            <person name="Bougher N.L."/>
            <person name="Buchanan P."/>
            <person name="Buyck B."/>
            <person name="Bense V."/>
            <person name="Catcheside P."/>
            <person name="Chovatia M."/>
            <person name="Cooper J."/>
            <person name="Damon W."/>
            <person name="Desjardin D."/>
            <person name="Finy P."/>
            <person name="Geml J."/>
            <person name="Haridas S."/>
            <person name="Hughes K."/>
            <person name="Justo A."/>
            <person name="Karasinski D."/>
            <person name="Kautmanova I."/>
            <person name="Kiss B."/>
            <person name="Kocsube S."/>
            <person name="Kotiranta H."/>
            <person name="LaButti K.M."/>
            <person name="Lechner B.E."/>
            <person name="Liimatainen K."/>
            <person name="Lipzen A."/>
            <person name="Lukacs Z."/>
            <person name="Mihaltcheva S."/>
            <person name="Morgado L.N."/>
            <person name="Niskanen T."/>
            <person name="Noordeloos M.E."/>
            <person name="Ohm R.A."/>
            <person name="Ortiz-Santana B."/>
            <person name="Ovrebo C."/>
            <person name="Racz N."/>
            <person name="Riley R."/>
            <person name="Savchenko A."/>
            <person name="Shiryaev A."/>
            <person name="Soop K."/>
            <person name="Spirin V."/>
            <person name="Szebenyi C."/>
            <person name="Tomsovsky M."/>
            <person name="Tulloss R.E."/>
            <person name="Uehling J."/>
            <person name="Grigoriev I.V."/>
            <person name="Vagvolgyi C."/>
            <person name="Papp T."/>
            <person name="Martin F.M."/>
            <person name="Miettinen O."/>
            <person name="Hibbett D.S."/>
            <person name="Nagy L.G."/>
        </authorList>
    </citation>
    <scope>NUCLEOTIDE SEQUENCE [LARGE SCALE GENOMIC DNA]</scope>
    <source>
        <strain evidence="1 2">FP101781</strain>
    </source>
</reference>
<dbReference type="AlphaFoldDB" id="A0A4Y7T9J6"/>
<accession>A0A4Y7T9J6</accession>
<organism evidence="1 2">
    <name type="scientific">Coprinellus micaceus</name>
    <name type="common">Glistening ink-cap mushroom</name>
    <name type="synonym">Coprinus micaceus</name>
    <dbReference type="NCBI Taxonomy" id="71717"/>
    <lineage>
        <taxon>Eukaryota</taxon>
        <taxon>Fungi</taxon>
        <taxon>Dikarya</taxon>
        <taxon>Basidiomycota</taxon>
        <taxon>Agaricomycotina</taxon>
        <taxon>Agaricomycetes</taxon>
        <taxon>Agaricomycetidae</taxon>
        <taxon>Agaricales</taxon>
        <taxon>Agaricineae</taxon>
        <taxon>Psathyrellaceae</taxon>
        <taxon>Coprinellus</taxon>
    </lineage>
</organism>
<sequence>MYPPEEALNLTTQEGGGYFGVRIRDTLNKGGFEVVRRLGWGTRSSVWLAPVKGQVISNPLEALIP</sequence>
<protein>
    <recommendedName>
        <fullName evidence="3">Protein kinase domain-containing protein</fullName>
    </recommendedName>
</protein>
<dbReference type="EMBL" id="QPFP01000022">
    <property type="protein sequence ID" value="TEB30608.1"/>
    <property type="molecule type" value="Genomic_DNA"/>
</dbReference>
<dbReference type="OrthoDB" id="3059764at2759"/>
<name>A0A4Y7T9J6_COPMI</name>
<dbReference type="Gene3D" id="3.30.200.20">
    <property type="entry name" value="Phosphorylase Kinase, domain 1"/>
    <property type="match status" value="1"/>
</dbReference>
<gene>
    <name evidence="1" type="ORF">FA13DRAFT_1733463</name>
</gene>
<evidence type="ECO:0008006" key="3">
    <source>
        <dbReference type="Google" id="ProtNLM"/>
    </source>
</evidence>